<gene>
    <name evidence="2" type="ORF">ACFPN9_20960</name>
</gene>
<dbReference type="EMBL" id="JBHSLU010000068">
    <property type="protein sequence ID" value="MFC5507719.1"/>
    <property type="molecule type" value="Genomic_DNA"/>
</dbReference>
<dbReference type="InterPro" id="IPR052537">
    <property type="entry name" value="Extradiol_RC_dioxygenase"/>
</dbReference>
<dbReference type="InterPro" id="IPR004360">
    <property type="entry name" value="Glyas_Fos-R_dOase_dom"/>
</dbReference>
<dbReference type="InterPro" id="IPR029068">
    <property type="entry name" value="Glyas_Bleomycin-R_OHBP_Dase"/>
</dbReference>
<sequence>MSPVSGRGLHHVTAVATDPTRNLAFYRDVLGLRLEKRTVTHEDPGAYHLIYGQNRGLPGGHLTFFSWPSSAPAPRRPDETEFVSFAIDPSTFGWWEEHLGRSSVDCRRGALPSGEAALLLEDPDGLKLALVGGTAGWAADSAMPAPAAIRGLHAVALSLRAADLMAAILTRVLGYRATGRYGDWSGFAAHDEAGGAFWLHHRSEDGRARLGAGALHHVAFRARDGVHQADIAARLGRLFGIEAGPVKDRFYFRSVDFRGPDGILIEIATDGPGLLIDERPDDLGRRLALPPDLEMRRAELLRLLPPLD</sequence>
<dbReference type="InterPro" id="IPR037523">
    <property type="entry name" value="VOC_core"/>
</dbReference>
<accession>A0ABW0P4V9</accession>
<reference evidence="3" key="1">
    <citation type="journal article" date="2019" name="Int. J. Syst. Evol. Microbiol.">
        <title>The Global Catalogue of Microorganisms (GCM) 10K type strain sequencing project: providing services to taxonomists for standard genome sequencing and annotation.</title>
        <authorList>
            <consortium name="The Broad Institute Genomics Platform"/>
            <consortium name="The Broad Institute Genome Sequencing Center for Infectious Disease"/>
            <person name="Wu L."/>
            <person name="Ma J."/>
        </authorList>
    </citation>
    <scope>NUCLEOTIDE SEQUENCE [LARGE SCALE GENOMIC DNA]</scope>
    <source>
        <strain evidence="3">CCUG 43117</strain>
    </source>
</reference>
<dbReference type="SUPFAM" id="SSF54593">
    <property type="entry name" value="Glyoxalase/Bleomycin resistance protein/Dihydroxybiphenyl dioxygenase"/>
    <property type="match status" value="1"/>
</dbReference>
<dbReference type="Gene3D" id="3.10.180.10">
    <property type="entry name" value="2,3-Dihydroxybiphenyl 1,2-Dioxygenase, domain 1"/>
    <property type="match status" value="2"/>
</dbReference>
<dbReference type="RefSeq" id="WP_066721397.1">
    <property type="nucleotide sequence ID" value="NZ_JBHSLU010000068.1"/>
</dbReference>
<feature type="domain" description="VOC" evidence="1">
    <location>
        <begin position="151"/>
        <end position="270"/>
    </location>
</feature>
<comment type="caution">
    <text evidence="2">The sequence shown here is derived from an EMBL/GenBank/DDBJ whole genome shotgun (WGS) entry which is preliminary data.</text>
</comment>
<organism evidence="2 3">
    <name type="scientific">Bosea massiliensis</name>
    <dbReference type="NCBI Taxonomy" id="151419"/>
    <lineage>
        <taxon>Bacteria</taxon>
        <taxon>Pseudomonadati</taxon>
        <taxon>Pseudomonadota</taxon>
        <taxon>Alphaproteobacteria</taxon>
        <taxon>Hyphomicrobiales</taxon>
        <taxon>Boseaceae</taxon>
        <taxon>Bosea</taxon>
    </lineage>
</organism>
<dbReference type="Proteomes" id="UP001596060">
    <property type="component" value="Unassembled WGS sequence"/>
</dbReference>
<evidence type="ECO:0000313" key="3">
    <source>
        <dbReference type="Proteomes" id="UP001596060"/>
    </source>
</evidence>
<proteinExistence type="predicted"/>
<dbReference type="Pfam" id="PF00903">
    <property type="entry name" value="Glyoxalase"/>
    <property type="match status" value="1"/>
</dbReference>
<protein>
    <submittedName>
        <fullName evidence="2">VOC family protein</fullName>
    </submittedName>
</protein>
<dbReference type="PANTHER" id="PTHR36110">
    <property type="entry name" value="RING-CLEAVING DIOXYGENASE MHQE-RELATED"/>
    <property type="match status" value="1"/>
</dbReference>
<dbReference type="PROSITE" id="PS51819">
    <property type="entry name" value="VOC"/>
    <property type="match status" value="2"/>
</dbReference>
<keyword evidence="3" id="KW-1185">Reference proteome</keyword>
<evidence type="ECO:0000259" key="1">
    <source>
        <dbReference type="PROSITE" id="PS51819"/>
    </source>
</evidence>
<name>A0ABW0P4V9_9HYPH</name>
<feature type="domain" description="VOC" evidence="1">
    <location>
        <begin position="8"/>
        <end position="133"/>
    </location>
</feature>
<evidence type="ECO:0000313" key="2">
    <source>
        <dbReference type="EMBL" id="MFC5507719.1"/>
    </source>
</evidence>
<dbReference type="PANTHER" id="PTHR36110:SF2">
    <property type="entry name" value="RING-CLEAVING DIOXYGENASE MHQE-RELATED"/>
    <property type="match status" value="1"/>
</dbReference>